<dbReference type="RefSeq" id="WP_099260442.1">
    <property type="nucleotide sequence ID" value="NZ_NIZW01000006.1"/>
</dbReference>
<dbReference type="AlphaFoldDB" id="A0A2G1WAZ9"/>
<dbReference type="Proteomes" id="UP000225740">
    <property type="component" value="Unassembled WGS sequence"/>
</dbReference>
<keyword evidence="2" id="KW-1185">Reference proteome</keyword>
<evidence type="ECO:0000313" key="2">
    <source>
        <dbReference type="Proteomes" id="UP000225740"/>
    </source>
</evidence>
<sequence>MGVWEKSAEAYEDNANTCRSIADGMVAGIEFIADMSPHNQERIVRLHEEGEQYARALARIFTSMAAIHLSESEVEDDC</sequence>
<accession>A0A2G1WAZ9</accession>
<protein>
    <submittedName>
        <fullName evidence="1">Uncharacterized protein</fullName>
    </submittedName>
</protein>
<dbReference type="EMBL" id="NIZW01000006">
    <property type="protein sequence ID" value="PHQ35809.1"/>
    <property type="molecule type" value="Genomic_DNA"/>
</dbReference>
<name>A0A2G1WAZ9_9BACT</name>
<proteinExistence type="predicted"/>
<evidence type="ECO:0000313" key="1">
    <source>
        <dbReference type="EMBL" id="PHQ35809.1"/>
    </source>
</evidence>
<organism evidence="1 2">
    <name type="scientific">Rhodopirellula bahusiensis</name>
    <dbReference type="NCBI Taxonomy" id="2014065"/>
    <lineage>
        <taxon>Bacteria</taxon>
        <taxon>Pseudomonadati</taxon>
        <taxon>Planctomycetota</taxon>
        <taxon>Planctomycetia</taxon>
        <taxon>Pirellulales</taxon>
        <taxon>Pirellulaceae</taxon>
        <taxon>Rhodopirellula</taxon>
    </lineage>
</organism>
<gene>
    <name evidence="1" type="ORF">CEE69_09475</name>
</gene>
<reference evidence="1 2" key="1">
    <citation type="submission" date="2017-06" db="EMBL/GenBank/DDBJ databases">
        <title>Description of Rhodopirellula bahusiensis sp. nov.</title>
        <authorList>
            <person name="Kizina J."/>
            <person name="Harder J."/>
        </authorList>
    </citation>
    <scope>NUCLEOTIDE SEQUENCE [LARGE SCALE GENOMIC DNA]</scope>
    <source>
        <strain evidence="1 2">SWK21</strain>
    </source>
</reference>
<dbReference type="GeneID" id="90608401"/>
<comment type="caution">
    <text evidence="1">The sequence shown here is derived from an EMBL/GenBank/DDBJ whole genome shotgun (WGS) entry which is preliminary data.</text>
</comment>